<feature type="non-terminal residue" evidence="12">
    <location>
        <position position="326"/>
    </location>
</feature>
<evidence type="ECO:0000256" key="3">
    <source>
        <dbReference type="ARBA" id="ARBA00022679"/>
    </source>
</evidence>
<dbReference type="GO" id="GO:0016874">
    <property type="term" value="F:ligase activity"/>
    <property type="evidence" value="ECO:0007669"/>
    <property type="project" value="UniProtKB-KW"/>
</dbReference>
<sequence>MATETEWSCPMCHNNQDDIAYMSPCLHQLCLGCALRWARQKSNCPVCRSRTTTILYSLWSDDDYLTFDVPGPAEPVAEDHQDRCGAAGPVPGAQVGIFPPEVWADFFKSHPNSIRPLLLWLQRELGVLFEDQWWEVAAAEGIIVSHLCHWGLHEEVLVQKVQNFLPAHPGTFVRQLITTAMHLYGREIHQHVGQQDPHAARGEDDSPATRPSPTTSRGGNPDSSLASSSSPEGYNREEEASTLEAAHHGRPGCPSAPVPAEQELPQEESGQAAVAGPSAQACSHSPSAPGQGWDRLPGGPRCPRKRRAPSPQDSPQPRKRPSRRRH</sequence>
<dbReference type="PANTHER" id="PTHR46077">
    <property type="entry name" value="E3 UBIQUITIN-PROTEIN LIGASE TOPORS"/>
    <property type="match status" value="1"/>
</dbReference>
<dbReference type="GO" id="GO:0000209">
    <property type="term" value="P:protein polyubiquitination"/>
    <property type="evidence" value="ECO:0007669"/>
    <property type="project" value="TreeGrafter"/>
</dbReference>
<feature type="non-terminal residue" evidence="12">
    <location>
        <position position="1"/>
    </location>
</feature>
<keyword evidence="12" id="KW-0436">Ligase</keyword>
<evidence type="ECO:0000256" key="2">
    <source>
        <dbReference type="ARBA" id="ARBA00012483"/>
    </source>
</evidence>
<dbReference type="Gene3D" id="3.30.40.10">
    <property type="entry name" value="Zinc/RING finger domain, C3HC4 (zinc finger)"/>
    <property type="match status" value="1"/>
</dbReference>
<dbReference type="PROSITE" id="PS50089">
    <property type="entry name" value="ZF_RING_2"/>
    <property type="match status" value="1"/>
</dbReference>
<evidence type="ECO:0000256" key="8">
    <source>
        <dbReference type="ARBA" id="ARBA00023163"/>
    </source>
</evidence>
<keyword evidence="3" id="KW-0808">Transferase</keyword>
<dbReference type="Pfam" id="PF13920">
    <property type="entry name" value="zf-C3HC4_3"/>
    <property type="match status" value="1"/>
</dbReference>
<dbReference type="Proteomes" id="UP000525205">
    <property type="component" value="Unassembled WGS sequence"/>
</dbReference>
<dbReference type="GO" id="GO:0061630">
    <property type="term" value="F:ubiquitin protein ligase activity"/>
    <property type="evidence" value="ECO:0007669"/>
    <property type="project" value="UniProtKB-EC"/>
</dbReference>
<dbReference type="InterPro" id="IPR013083">
    <property type="entry name" value="Znf_RING/FYVE/PHD"/>
</dbReference>
<keyword evidence="6" id="KW-0862">Zinc</keyword>
<evidence type="ECO:0000256" key="9">
    <source>
        <dbReference type="PROSITE-ProRule" id="PRU00175"/>
    </source>
</evidence>
<evidence type="ECO:0000259" key="11">
    <source>
        <dbReference type="PROSITE" id="PS50089"/>
    </source>
</evidence>
<keyword evidence="7" id="KW-0805">Transcription regulation</keyword>
<proteinExistence type="predicted"/>
<dbReference type="SUPFAM" id="SSF57850">
    <property type="entry name" value="RING/U-box"/>
    <property type="match status" value="1"/>
</dbReference>
<dbReference type="InterPro" id="IPR017907">
    <property type="entry name" value="Znf_RING_CS"/>
</dbReference>
<evidence type="ECO:0000256" key="5">
    <source>
        <dbReference type="ARBA" id="ARBA00022771"/>
    </source>
</evidence>
<protein>
    <recommendedName>
        <fullName evidence="2">RING-type E3 ubiquitin transferase</fullName>
        <ecNumber evidence="2">2.3.2.27</ecNumber>
    </recommendedName>
</protein>
<reference evidence="12 13" key="1">
    <citation type="submission" date="2019-09" db="EMBL/GenBank/DDBJ databases">
        <title>Bird 10,000 Genomes (B10K) Project - Family phase.</title>
        <authorList>
            <person name="Zhang G."/>
        </authorList>
    </citation>
    <scope>NUCLEOTIDE SEQUENCE [LARGE SCALE GENOMIC DNA]</scope>
    <source>
        <strain evidence="12">B10K-CU-031-03</strain>
        <tissue evidence="12">Muscle</tissue>
    </source>
</reference>
<keyword evidence="13" id="KW-1185">Reference proteome</keyword>
<organism evidence="12 13">
    <name type="scientific">Cochlearius cochlearius</name>
    <name type="common">Boat-billed heron</name>
    <dbReference type="NCBI Taxonomy" id="110676"/>
    <lineage>
        <taxon>Eukaryota</taxon>
        <taxon>Metazoa</taxon>
        <taxon>Chordata</taxon>
        <taxon>Craniata</taxon>
        <taxon>Vertebrata</taxon>
        <taxon>Euteleostomi</taxon>
        <taxon>Archelosauria</taxon>
        <taxon>Archosauria</taxon>
        <taxon>Dinosauria</taxon>
        <taxon>Saurischia</taxon>
        <taxon>Theropoda</taxon>
        <taxon>Coelurosauria</taxon>
        <taxon>Aves</taxon>
        <taxon>Neognathae</taxon>
        <taxon>Neoaves</taxon>
        <taxon>Aequornithes</taxon>
        <taxon>Pelecaniformes</taxon>
        <taxon>Ardeidae</taxon>
        <taxon>Cochlearius</taxon>
    </lineage>
</organism>
<dbReference type="PANTHER" id="PTHR46077:SF1">
    <property type="entry name" value="TOP1 BINDING ARGININE_SERINE RICH PROTEIN, E3 UBIQUITIN LIGASE"/>
    <property type="match status" value="1"/>
</dbReference>
<evidence type="ECO:0000256" key="6">
    <source>
        <dbReference type="ARBA" id="ARBA00022833"/>
    </source>
</evidence>
<feature type="compositionally biased region" description="Polar residues" evidence="10">
    <location>
        <begin position="209"/>
        <end position="222"/>
    </location>
</feature>
<feature type="compositionally biased region" description="Basic residues" evidence="10">
    <location>
        <begin position="317"/>
        <end position="326"/>
    </location>
</feature>
<name>A0A7K8PZH2_COCCO</name>
<dbReference type="PROSITE" id="PS00518">
    <property type="entry name" value="ZF_RING_1"/>
    <property type="match status" value="1"/>
</dbReference>
<dbReference type="EMBL" id="VWPP01001096">
    <property type="protein sequence ID" value="NXE84813.1"/>
    <property type="molecule type" value="Genomic_DNA"/>
</dbReference>
<dbReference type="GO" id="GO:0006513">
    <property type="term" value="P:protein monoubiquitination"/>
    <property type="evidence" value="ECO:0007669"/>
    <property type="project" value="TreeGrafter"/>
</dbReference>
<dbReference type="SMART" id="SM00184">
    <property type="entry name" value="RING"/>
    <property type="match status" value="1"/>
</dbReference>
<evidence type="ECO:0000313" key="13">
    <source>
        <dbReference type="Proteomes" id="UP000525205"/>
    </source>
</evidence>
<dbReference type="AlphaFoldDB" id="A0A7K8PZH2"/>
<gene>
    <name evidence="12" type="primary">Topors_1</name>
    <name evidence="12" type="ORF">COCCOC_R01370</name>
</gene>
<evidence type="ECO:0000256" key="10">
    <source>
        <dbReference type="SAM" id="MobiDB-lite"/>
    </source>
</evidence>
<evidence type="ECO:0000256" key="7">
    <source>
        <dbReference type="ARBA" id="ARBA00023015"/>
    </source>
</evidence>
<comment type="catalytic activity">
    <reaction evidence="1">
        <text>S-ubiquitinyl-[E2 ubiquitin-conjugating enzyme]-L-cysteine + [acceptor protein]-L-lysine = [E2 ubiquitin-conjugating enzyme]-L-cysteine + N(6)-ubiquitinyl-[acceptor protein]-L-lysine.</text>
        <dbReference type="EC" id="2.3.2.27"/>
    </reaction>
</comment>
<keyword evidence="8" id="KW-0804">Transcription</keyword>
<dbReference type="GO" id="GO:0008270">
    <property type="term" value="F:zinc ion binding"/>
    <property type="evidence" value="ECO:0007669"/>
    <property type="project" value="UniProtKB-KW"/>
</dbReference>
<dbReference type="EC" id="2.3.2.27" evidence="2"/>
<keyword evidence="4" id="KW-0479">Metal-binding</keyword>
<keyword evidence="5 9" id="KW-0863">Zinc-finger</keyword>
<evidence type="ECO:0000256" key="4">
    <source>
        <dbReference type="ARBA" id="ARBA00022723"/>
    </source>
</evidence>
<comment type="caution">
    <text evidence="12">The sequence shown here is derived from an EMBL/GenBank/DDBJ whole genome shotgun (WGS) entry which is preliminary data.</text>
</comment>
<feature type="domain" description="RING-type" evidence="11">
    <location>
        <begin position="9"/>
        <end position="48"/>
    </location>
</feature>
<evidence type="ECO:0000313" key="12">
    <source>
        <dbReference type="EMBL" id="NXE84813.1"/>
    </source>
</evidence>
<evidence type="ECO:0000256" key="1">
    <source>
        <dbReference type="ARBA" id="ARBA00000900"/>
    </source>
</evidence>
<feature type="region of interest" description="Disordered" evidence="10">
    <location>
        <begin position="191"/>
        <end position="326"/>
    </location>
</feature>
<accession>A0A7K8PZH2</accession>
<dbReference type="InterPro" id="IPR001841">
    <property type="entry name" value="Znf_RING"/>
</dbReference>